<sequence>MSSLFRRKSADVATPDPAEEVTNSPARPKSYTPSKKELGQVTPKRQSNARRVTAEAPANRREAMKQMRERQRVERAEAAEGMRAGDERFLLARDRGPERALIRNYIDARRTVGTWFFGGALIVLIGSTVQNKQIQLASNLLWALLALAVIVDSVLIARTVKKLVKERFPKSDQRIGALQFYGVMRGLTFRRMRVPKPQVDLGQKV</sequence>
<feature type="compositionally biased region" description="Basic and acidic residues" evidence="1">
    <location>
        <begin position="58"/>
        <end position="78"/>
    </location>
</feature>
<keyword evidence="4" id="KW-1185">Reference proteome</keyword>
<proteinExistence type="predicted"/>
<evidence type="ECO:0000313" key="3">
    <source>
        <dbReference type="EMBL" id="GIE04512.1"/>
    </source>
</evidence>
<feature type="transmembrane region" description="Helical" evidence="2">
    <location>
        <begin position="141"/>
        <end position="160"/>
    </location>
</feature>
<dbReference type="Pfam" id="PF11241">
    <property type="entry name" value="DUF3043"/>
    <property type="match status" value="1"/>
</dbReference>
<name>A0ABQ3Z3V0_9ACTN</name>
<organism evidence="3 4">
    <name type="scientific">Paractinoplanes durhamensis</name>
    <dbReference type="NCBI Taxonomy" id="113563"/>
    <lineage>
        <taxon>Bacteria</taxon>
        <taxon>Bacillati</taxon>
        <taxon>Actinomycetota</taxon>
        <taxon>Actinomycetes</taxon>
        <taxon>Micromonosporales</taxon>
        <taxon>Micromonosporaceae</taxon>
        <taxon>Paractinoplanes</taxon>
    </lineage>
</organism>
<dbReference type="InterPro" id="IPR021403">
    <property type="entry name" value="DUF3043"/>
</dbReference>
<feature type="transmembrane region" description="Helical" evidence="2">
    <location>
        <begin position="112"/>
        <end position="129"/>
    </location>
</feature>
<evidence type="ECO:0000313" key="4">
    <source>
        <dbReference type="Proteomes" id="UP000637628"/>
    </source>
</evidence>
<dbReference type="EMBL" id="BOML01000047">
    <property type="protein sequence ID" value="GIE04512.1"/>
    <property type="molecule type" value="Genomic_DNA"/>
</dbReference>
<comment type="caution">
    <text evidence="3">The sequence shown here is derived from an EMBL/GenBank/DDBJ whole genome shotgun (WGS) entry which is preliminary data.</text>
</comment>
<reference evidence="3 4" key="1">
    <citation type="submission" date="2021-01" db="EMBL/GenBank/DDBJ databases">
        <title>Whole genome shotgun sequence of Actinoplanes durhamensis NBRC 14914.</title>
        <authorList>
            <person name="Komaki H."/>
            <person name="Tamura T."/>
        </authorList>
    </citation>
    <scope>NUCLEOTIDE SEQUENCE [LARGE SCALE GENOMIC DNA]</scope>
    <source>
        <strain evidence="3 4">NBRC 14914</strain>
    </source>
</reference>
<protein>
    <submittedName>
        <fullName evidence="3">Membrane protein</fullName>
    </submittedName>
</protein>
<evidence type="ECO:0000256" key="2">
    <source>
        <dbReference type="SAM" id="Phobius"/>
    </source>
</evidence>
<evidence type="ECO:0000256" key="1">
    <source>
        <dbReference type="SAM" id="MobiDB-lite"/>
    </source>
</evidence>
<keyword evidence="2" id="KW-0812">Transmembrane</keyword>
<gene>
    <name evidence="3" type="ORF">Adu01nite_58620</name>
</gene>
<keyword evidence="2" id="KW-1133">Transmembrane helix</keyword>
<accession>A0ABQ3Z3V0</accession>
<keyword evidence="2" id="KW-0472">Membrane</keyword>
<dbReference type="Proteomes" id="UP000637628">
    <property type="component" value="Unassembled WGS sequence"/>
</dbReference>
<feature type="region of interest" description="Disordered" evidence="1">
    <location>
        <begin position="1"/>
        <end position="78"/>
    </location>
</feature>
<dbReference type="RefSeq" id="WP_203731319.1">
    <property type="nucleotide sequence ID" value="NZ_BAAATX010000011.1"/>
</dbReference>